<feature type="region of interest" description="Disordered" evidence="1">
    <location>
        <begin position="328"/>
        <end position="396"/>
    </location>
</feature>
<proteinExistence type="predicted"/>
<protein>
    <submittedName>
        <fullName evidence="2">Uncharacterized protein</fullName>
    </submittedName>
</protein>
<accession>A0A9P3UM99</accession>
<dbReference type="AlphaFoldDB" id="A0A9P3UM99"/>
<dbReference type="EMBL" id="BRPK01000005">
    <property type="protein sequence ID" value="GLB38142.1"/>
    <property type="molecule type" value="Genomic_DNA"/>
</dbReference>
<evidence type="ECO:0000313" key="2">
    <source>
        <dbReference type="EMBL" id="GLB38142.1"/>
    </source>
</evidence>
<keyword evidence="3" id="KW-1185">Reference proteome</keyword>
<evidence type="ECO:0000313" key="3">
    <source>
        <dbReference type="Proteomes" id="UP001063166"/>
    </source>
</evidence>
<comment type="caution">
    <text evidence="2">The sequence shown here is derived from an EMBL/GenBank/DDBJ whole genome shotgun (WGS) entry which is preliminary data.</text>
</comment>
<dbReference type="Proteomes" id="UP001063166">
    <property type="component" value="Unassembled WGS sequence"/>
</dbReference>
<feature type="region of interest" description="Disordered" evidence="1">
    <location>
        <begin position="123"/>
        <end position="164"/>
    </location>
</feature>
<reference evidence="2" key="1">
    <citation type="submission" date="2022-07" db="EMBL/GenBank/DDBJ databases">
        <title>The genome of Lyophyllum shimeji provides insight into the initial evolution of ectomycorrhizal fungal genome.</title>
        <authorList>
            <person name="Kobayashi Y."/>
            <person name="Shibata T."/>
            <person name="Hirakawa H."/>
            <person name="Shigenobu S."/>
            <person name="Nishiyama T."/>
            <person name="Yamada A."/>
            <person name="Hasebe M."/>
            <person name="Kawaguchi M."/>
        </authorList>
    </citation>
    <scope>NUCLEOTIDE SEQUENCE</scope>
    <source>
        <strain evidence="2">AT787</strain>
    </source>
</reference>
<feature type="compositionally biased region" description="Polar residues" evidence="1">
    <location>
        <begin position="365"/>
        <end position="374"/>
    </location>
</feature>
<gene>
    <name evidence="2" type="ORF">LshimejAT787_0500070</name>
</gene>
<organism evidence="2 3">
    <name type="scientific">Lyophyllum shimeji</name>
    <name type="common">Hon-shimeji</name>
    <name type="synonym">Tricholoma shimeji</name>
    <dbReference type="NCBI Taxonomy" id="47721"/>
    <lineage>
        <taxon>Eukaryota</taxon>
        <taxon>Fungi</taxon>
        <taxon>Dikarya</taxon>
        <taxon>Basidiomycota</taxon>
        <taxon>Agaricomycotina</taxon>
        <taxon>Agaricomycetes</taxon>
        <taxon>Agaricomycetidae</taxon>
        <taxon>Agaricales</taxon>
        <taxon>Tricholomatineae</taxon>
        <taxon>Lyophyllaceae</taxon>
        <taxon>Lyophyllum</taxon>
    </lineage>
</organism>
<name>A0A9P3UM99_LYOSH</name>
<evidence type="ECO:0000256" key="1">
    <source>
        <dbReference type="SAM" id="MobiDB-lite"/>
    </source>
</evidence>
<sequence length="476" mass="53325">MRSIPSQTTSLSSKMSKFSPAFNLGYFQAKINSLDAMLWEALTSGREDELTGQYEQVRNFWLEIRALQDEEEDTVGRIVEGSLTASVLSQFITLVNSKADHPTVVKELRQLIAPYKEARGMPPTVFKAKKGSDAAAAEGRNMDHPKPPAPPSSKPAHPASLRRDQTSADQCCHYEGWPTTQKNHTTCCHHNPPRIRACKSSSSPCRTACRTSPPPPTRPVLEPAPFIRFSDLPASKTEDWTPDADIVDEDAGLSWKKLKEKEKDGSCRDCVKRGWWCLVRKRRVEGACLACQANKRRCSNSAIREKAHAVKTEEKEVTLQPVQVVRPPSKVKSAEYIEDSDGPNMEGEQREPAPKCQPAQRARRQSTPPMQSMVSDGKPPQQVLQPNPVPTRASSPCMTPTALRWLTISHYDTQIQNVGAAATQCREKHESMREALARSEEREREARVREVELRQLVEKFSMTVRLKSFCTLVATQ</sequence>